<feature type="non-terminal residue" evidence="1">
    <location>
        <position position="40"/>
    </location>
</feature>
<evidence type="ECO:0000313" key="2">
    <source>
        <dbReference type="Proteomes" id="UP000789860"/>
    </source>
</evidence>
<comment type="caution">
    <text evidence="1">The sequence shown here is derived from an EMBL/GenBank/DDBJ whole genome shotgun (WGS) entry which is preliminary data.</text>
</comment>
<gene>
    <name evidence="1" type="ORF">SCALOS_LOCUS10322</name>
</gene>
<evidence type="ECO:0000313" key="1">
    <source>
        <dbReference type="EMBL" id="CAG8696128.1"/>
    </source>
</evidence>
<protein>
    <submittedName>
        <fullName evidence="1">6011_t:CDS:1</fullName>
    </submittedName>
</protein>
<reference evidence="1" key="1">
    <citation type="submission" date="2021-06" db="EMBL/GenBank/DDBJ databases">
        <authorList>
            <person name="Kallberg Y."/>
            <person name="Tangrot J."/>
            <person name="Rosling A."/>
        </authorList>
    </citation>
    <scope>NUCLEOTIDE SEQUENCE</scope>
    <source>
        <strain evidence="1">AU212A</strain>
    </source>
</reference>
<keyword evidence="2" id="KW-1185">Reference proteome</keyword>
<sequence length="40" mass="4626">SMMEYATQLYSFEIPKKVLMIDEKQIEGLTNEGIKSFLSL</sequence>
<proteinExistence type="predicted"/>
<dbReference type="EMBL" id="CAJVPM010037684">
    <property type="protein sequence ID" value="CAG8696128.1"/>
    <property type="molecule type" value="Genomic_DNA"/>
</dbReference>
<dbReference type="Proteomes" id="UP000789860">
    <property type="component" value="Unassembled WGS sequence"/>
</dbReference>
<feature type="non-terminal residue" evidence="1">
    <location>
        <position position="1"/>
    </location>
</feature>
<organism evidence="1 2">
    <name type="scientific">Scutellospora calospora</name>
    <dbReference type="NCBI Taxonomy" id="85575"/>
    <lineage>
        <taxon>Eukaryota</taxon>
        <taxon>Fungi</taxon>
        <taxon>Fungi incertae sedis</taxon>
        <taxon>Mucoromycota</taxon>
        <taxon>Glomeromycotina</taxon>
        <taxon>Glomeromycetes</taxon>
        <taxon>Diversisporales</taxon>
        <taxon>Gigasporaceae</taxon>
        <taxon>Scutellospora</taxon>
    </lineage>
</organism>
<accession>A0ACA9P919</accession>
<name>A0ACA9P919_9GLOM</name>